<proteinExistence type="predicted"/>
<dbReference type="HOGENOM" id="CLU_110623_0_0_9"/>
<sequence>MENLTNEGLKRVAGEFAHELSTHHISDIVGASDGKHVGTYLEHSFKNYLRERFTSNNWGNSAKGVDLPDINTDIKFTSIRQPQSSLPFKDASQKIFGLGYNLIVFVYSKDDTKENNLTFTSVSFIDKSCTADYTMTKIIRQTLDAGGNDEDLYAVLSDRNLPGDEITYNHIIKRI</sequence>
<dbReference type="RefSeq" id="WP_007123139.1">
    <property type="nucleotide sequence ID" value="NZ_AZDK01000024.1"/>
</dbReference>
<dbReference type="STRING" id="525309.HMPREF0494_1592"/>
<protein>
    <submittedName>
        <fullName evidence="2">Type II restriction enzyme NspV</fullName>
    </submittedName>
</protein>
<reference evidence="1 3" key="1">
    <citation type="submission" date="2009-09" db="EMBL/GenBank/DDBJ databases">
        <authorList>
            <person name="Qin X."/>
            <person name="Bachman B."/>
            <person name="Battles P."/>
            <person name="Bell A."/>
            <person name="Bess C."/>
            <person name="Bickham C."/>
            <person name="Chaboub L."/>
            <person name="Chen D."/>
            <person name="Coyle M."/>
            <person name="Deiros D.R."/>
            <person name="Dinh H."/>
            <person name="Forbes L."/>
            <person name="Fowler G."/>
            <person name="Francisco L."/>
            <person name="Fu Q."/>
            <person name="Gubbala S."/>
            <person name="Hale W."/>
            <person name="Han Y."/>
            <person name="Hemphill L."/>
            <person name="Highlander S.K."/>
            <person name="Hirani K."/>
            <person name="Hogues M."/>
            <person name="Jackson L."/>
            <person name="Jakkamsetti A."/>
            <person name="Javaid M."/>
            <person name="Jiang H."/>
            <person name="Korchina V."/>
            <person name="Kovar C."/>
            <person name="Lara F."/>
            <person name="Lee S."/>
            <person name="Mata R."/>
            <person name="Mathew T."/>
            <person name="Moen C."/>
            <person name="Morales K."/>
            <person name="Munidasa M."/>
            <person name="Nazareth L."/>
            <person name="Ngo R."/>
            <person name="Nguyen L."/>
            <person name="Okwuonu G."/>
            <person name="Ongeri F."/>
            <person name="Patil S."/>
            <person name="Petrosino J."/>
            <person name="Pham C."/>
            <person name="Pham P."/>
            <person name="Pu L.-L."/>
            <person name="Puazo M."/>
            <person name="Raj R."/>
            <person name="Reid J."/>
            <person name="Rouhana J."/>
            <person name="Saada N."/>
            <person name="Shang Y."/>
            <person name="Simmons D."/>
            <person name="Thornton R."/>
            <person name="Warren J."/>
            <person name="Weissenberger G."/>
            <person name="Zhang J."/>
            <person name="Zhang L."/>
            <person name="Zhou C."/>
            <person name="Zhu D."/>
            <person name="Muzny D."/>
            <person name="Worley K."/>
            <person name="Gibbs R."/>
        </authorList>
    </citation>
    <scope>NUCLEOTIDE SEQUENCE [LARGE SCALE GENOMIC DNA]</scope>
    <source>
        <strain evidence="1 3">DSM 16041</strain>
    </source>
</reference>
<dbReference type="PATRIC" id="fig|525309.8.peg.1011"/>
<evidence type="ECO:0000313" key="2">
    <source>
        <dbReference type="EMBL" id="KRK57911.1"/>
    </source>
</evidence>
<keyword evidence="4" id="KW-1185">Reference proteome</keyword>
<name>C8P8E8_9LACO</name>
<evidence type="ECO:0000313" key="1">
    <source>
        <dbReference type="EMBL" id="EEW53246.1"/>
    </source>
</evidence>
<dbReference type="eggNOG" id="COG1715">
    <property type="taxonomic scope" value="Bacteria"/>
</dbReference>
<evidence type="ECO:0000313" key="4">
    <source>
        <dbReference type="Proteomes" id="UP000051883"/>
    </source>
</evidence>
<gene>
    <name evidence="2" type="ORF">FC31_GL001001</name>
    <name evidence="1" type="ORF">HMPREF0494_1592</name>
</gene>
<dbReference type="AlphaFoldDB" id="C8P8E8"/>
<evidence type="ECO:0000313" key="3">
    <source>
        <dbReference type="Proteomes" id="UP000003675"/>
    </source>
</evidence>
<dbReference type="Proteomes" id="UP000003675">
    <property type="component" value="Unassembled WGS sequence"/>
</dbReference>
<dbReference type="Proteomes" id="UP000051883">
    <property type="component" value="Unassembled WGS sequence"/>
</dbReference>
<organism evidence="1 3">
    <name type="scientific">Limosilactobacillus antri DSM 16041</name>
    <dbReference type="NCBI Taxonomy" id="525309"/>
    <lineage>
        <taxon>Bacteria</taxon>
        <taxon>Bacillati</taxon>
        <taxon>Bacillota</taxon>
        <taxon>Bacilli</taxon>
        <taxon>Lactobacillales</taxon>
        <taxon>Lactobacillaceae</taxon>
        <taxon>Limosilactobacillus</taxon>
    </lineage>
</organism>
<accession>C8P8E8</accession>
<comment type="caution">
    <text evidence="1">The sequence shown here is derived from an EMBL/GenBank/DDBJ whole genome shotgun (WGS) entry which is preliminary data.</text>
</comment>
<dbReference type="OrthoDB" id="9796209at2"/>
<dbReference type="EMBL" id="AZDK01000024">
    <property type="protein sequence ID" value="KRK57911.1"/>
    <property type="molecule type" value="Genomic_DNA"/>
</dbReference>
<dbReference type="EMBL" id="ACLL01000045">
    <property type="protein sequence ID" value="EEW53246.1"/>
    <property type="molecule type" value="Genomic_DNA"/>
</dbReference>
<reference evidence="2 4" key="2">
    <citation type="journal article" date="2015" name="Genome Announc.">
        <title>Expanding the biotechnology potential of lactobacilli through comparative genomics of 213 strains and associated genera.</title>
        <authorList>
            <person name="Sun Z."/>
            <person name="Harris H.M."/>
            <person name="McCann A."/>
            <person name="Guo C."/>
            <person name="Argimon S."/>
            <person name="Zhang W."/>
            <person name="Yang X."/>
            <person name="Jeffery I.B."/>
            <person name="Cooney J.C."/>
            <person name="Kagawa T.F."/>
            <person name="Liu W."/>
            <person name="Song Y."/>
            <person name="Salvetti E."/>
            <person name="Wrobel A."/>
            <person name="Rasinkangas P."/>
            <person name="Parkhill J."/>
            <person name="Rea M.C."/>
            <person name="O'Sullivan O."/>
            <person name="Ritari J."/>
            <person name="Douillard F.P."/>
            <person name="Paul Ross R."/>
            <person name="Yang R."/>
            <person name="Briner A.E."/>
            <person name="Felis G.E."/>
            <person name="de Vos W.M."/>
            <person name="Barrangou R."/>
            <person name="Klaenhammer T.R."/>
            <person name="Caufield P.W."/>
            <person name="Cui Y."/>
            <person name="Zhang H."/>
            <person name="O'Toole P.W."/>
        </authorList>
    </citation>
    <scope>NUCLEOTIDE SEQUENCE [LARGE SCALE GENOMIC DNA]</scope>
    <source>
        <strain evidence="2 4">DSM 16041</strain>
    </source>
</reference>